<evidence type="ECO:0000256" key="1">
    <source>
        <dbReference type="SAM" id="MobiDB-lite"/>
    </source>
</evidence>
<evidence type="ECO:0008006" key="4">
    <source>
        <dbReference type="Google" id="ProtNLM"/>
    </source>
</evidence>
<proteinExistence type="predicted"/>
<dbReference type="AlphaFoldDB" id="Q7UF76"/>
<dbReference type="HOGENOM" id="CLU_583516_0_0_0"/>
<keyword evidence="3" id="KW-1185">Reference proteome</keyword>
<sequence>MRHATMTVSTRIGLRLKDLCLNERMNHTVLSSKFAKLSALSCLLAAGTASAQDACCFTPQYRLQSQTIMQPELVERTRLTYETQYVEEEVKSYRPVLKTRVEEREITVPETVTETSFREERYTIYKPVTETSYREETVTQTRYVNETAEREERVTTYRPVTETQMYQQQYQVQRPVTETQMVQKQYMVQRPVTETQLQTQQVTSYRPVTTVQQQTVDAGGYVPQTTVTPSQLQYGLGWNPRAYYQPGPLGLLAYPRGAATAVPVVTPPQVQTQMVYRPNYVNQQIAQTQYVPEVQQVQRPIQVTRMQSEMVTQNVPVTVQRMQTEMVTQNVPVQTTKMVPQTTVRKVPYIVQRPVTETSTRKVPVQSKRWVAEEVVRKVPVQTNRVVYKTRREPITVKYYEQEEVVQVVRRPVSVPRYQKYQVQQMVPRTVVERVPLSYVDPFSPAITSGYSSFHPIVDSVPYSSSYPSSSIITEPGSVISSRPVLDSEETELEAPYQSDESEPKSTMGKVEFGAPEPDSESDLPDSYDYLFDPKDSDEVEQPELGDREANWKRRGTYGQPASIRNISHRVRWNPTYAREL</sequence>
<dbReference type="Pfam" id="PF07639">
    <property type="entry name" value="YTV"/>
    <property type="match status" value="1"/>
</dbReference>
<protein>
    <recommendedName>
        <fullName evidence="4">YTV domain protein</fullName>
    </recommendedName>
</protein>
<dbReference type="EnsemblBacteria" id="CAD78807">
    <property type="protein sequence ID" value="CAD78807"/>
    <property type="gene ID" value="RB10292"/>
</dbReference>
<dbReference type="Proteomes" id="UP000001025">
    <property type="component" value="Chromosome"/>
</dbReference>
<dbReference type="KEGG" id="rba:RB10292"/>
<name>Q7UF76_RHOBA</name>
<gene>
    <name evidence="2" type="ordered locus">RB10292</name>
</gene>
<dbReference type="STRING" id="243090.RB10292"/>
<feature type="region of interest" description="Disordered" evidence="1">
    <location>
        <begin position="465"/>
        <end position="558"/>
    </location>
</feature>
<dbReference type="PATRIC" id="fig|243090.15.peg.4975"/>
<accession>Q7UF76</accession>
<evidence type="ECO:0000313" key="3">
    <source>
        <dbReference type="Proteomes" id="UP000001025"/>
    </source>
</evidence>
<dbReference type="OrthoDB" id="245380at2"/>
<dbReference type="InParanoid" id="Q7UF76"/>
<dbReference type="InterPro" id="IPR011521">
    <property type="entry name" value="YTV"/>
</dbReference>
<dbReference type="EMBL" id="BX294151">
    <property type="protein sequence ID" value="CAD78807.1"/>
    <property type="molecule type" value="Genomic_DNA"/>
</dbReference>
<dbReference type="eggNOG" id="ENOG5030WUQ">
    <property type="taxonomic scope" value="Bacteria"/>
</dbReference>
<evidence type="ECO:0000313" key="2">
    <source>
        <dbReference type="EMBL" id="CAD78807.1"/>
    </source>
</evidence>
<organism evidence="2 3">
    <name type="scientific">Rhodopirellula baltica (strain DSM 10527 / NCIMB 13988 / SH1)</name>
    <dbReference type="NCBI Taxonomy" id="243090"/>
    <lineage>
        <taxon>Bacteria</taxon>
        <taxon>Pseudomonadati</taxon>
        <taxon>Planctomycetota</taxon>
        <taxon>Planctomycetia</taxon>
        <taxon>Pirellulales</taxon>
        <taxon>Pirellulaceae</taxon>
        <taxon>Rhodopirellula</taxon>
    </lineage>
</organism>
<reference evidence="2 3" key="1">
    <citation type="journal article" date="2003" name="Proc. Natl. Acad. Sci. U.S.A.">
        <title>Complete genome sequence of the marine planctomycete Pirellula sp. strain 1.</title>
        <authorList>
            <person name="Gloeckner F.O."/>
            <person name="Kube M."/>
            <person name="Bauer M."/>
            <person name="Teeling H."/>
            <person name="Lombardot T."/>
            <person name="Ludwig W."/>
            <person name="Gade D."/>
            <person name="Beck A."/>
            <person name="Borzym K."/>
            <person name="Heitmann K."/>
            <person name="Rabus R."/>
            <person name="Schlesner H."/>
            <person name="Amann R."/>
            <person name="Reinhardt R."/>
        </authorList>
    </citation>
    <scope>NUCLEOTIDE SEQUENCE [LARGE SCALE GENOMIC DNA]</scope>
    <source>
        <strain evidence="3">DSM 10527 / NCIMB 13988 / SH1</strain>
    </source>
</reference>